<feature type="transmembrane region" description="Helical" evidence="6">
    <location>
        <begin position="191"/>
        <end position="209"/>
    </location>
</feature>
<evidence type="ECO:0000256" key="6">
    <source>
        <dbReference type="RuleBase" id="RU366058"/>
    </source>
</evidence>
<evidence type="ECO:0000256" key="5">
    <source>
        <dbReference type="ARBA" id="ARBA00023136"/>
    </source>
</evidence>
<accession>A0ABT1CSS0</accession>
<feature type="transmembrane region" description="Helical" evidence="6">
    <location>
        <begin position="71"/>
        <end position="90"/>
    </location>
</feature>
<dbReference type="RefSeq" id="WP_252916166.1">
    <property type="nucleotide sequence ID" value="NZ_JAAAML010000002.1"/>
</dbReference>
<evidence type="ECO:0000313" key="9">
    <source>
        <dbReference type="Proteomes" id="UP001320715"/>
    </source>
</evidence>
<keyword evidence="9" id="KW-1185">Reference proteome</keyword>
<dbReference type="PANTHER" id="PTHR12677">
    <property type="entry name" value="GOLGI APPARATUS MEMBRANE PROTEIN TVP38-RELATED"/>
    <property type="match status" value="1"/>
</dbReference>
<keyword evidence="3 6" id="KW-0812">Transmembrane</keyword>
<dbReference type="InterPro" id="IPR032816">
    <property type="entry name" value="VTT_dom"/>
</dbReference>
<evidence type="ECO:0000259" key="7">
    <source>
        <dbReference type="Pfam" id="PF09335"/>
    </source>
</evidence>
<feature type="transmembrane region" description="Helical" evidence="6">
    <location>
        <begin position="46"/>
        <end position="64"/>
    </location>
</feature>
<keyword evidence="2 6" id="KW-1003">Cell membrane</keyword>
<gene>
    <name evidence="8" type="ORF">GTW23_13650</name>
</gene>
<keyword evidence="5 6" id="KW-0472">Membrane</keyword>
<comment type="similarity">
    <text evidence="6">Belongs to the TVP38/TMEM64 family.</text>
</comment>
<evidence type="ECO:0000256" key="3">
    <source>
        <dbReference type="ARBA" id="ARBA00022692"/>
    </source>
</evidence>
<sequence>MRSLLKVMLTLGSIFALTFIVGRLLGILTVDNVRLWLEWAQSVDPVWVISIVVLLLYADLFVAVPTLTITILAGFFVGFPAGAAAAFAGMSLAAFSGFWISRMWGEGAIALLIRDPDERRSLACSFQQSGPVMIMLSRAVPIVPEVTACIAGATGMRFARYCMFYAVGTLPYVLIASYAGSISSIESPQPAIYAVLLLNVVLWGGWFLFRRRTKRSREVA</sequence>
<protein>
    <recommendedName>
        <fullName evidence="6">TVP38/TMEM64 family membrane protein</fullName>
    </recommendedName>
</protein>
<feature type="domain" description="VTT" evidence="7">
    <location>
        <begin position="64"/>
        <end position="181"/>
    </location>
</feature>
<dbReference type="Proteomes" id="UP001320715">
    <property type="component" value="Unassembled WGS sequence"/>
</dbReference>
<dbReference type="Pfam" id="PF09335">
    <property type="entry name" value="VTT_dom"/>
    <property type="match status" value="1"/>
</dbReference>
<dbReference type="PANTHER" id="PTHR12677:SF59">
    <property type="entry name" value="GOLGI APPARATUS MEMBRANE PROTEIN TVP38-RELATED"/>
    <property type="match status" value="1"/>
</dbReference>
<comment type="caution">
    <text evidence="8">The sequence shown here is derived from an EMBL/GenBank/DDBJ whole genome shotgun (WGS) entry which is preliminary data.</text>
</comment>
<evidence type="ECO:0000256" key="4">
    <source>
        <dbReference type="ARBA" id="ARBA00022989"/>
    </source>
</evidence>
<dbReference type="EMBL" id="JAAAML010000002">
    <property type="protein sequence ID" value="MCO6409224.1"/>
    <property type="molecule type" value="Genomic_DNA"/>
</dbReference>
<evidence type="ECO:0000256" key="1">
    <source>
        <dbReference type="ARBA" id="ARBA00004651"/>
    </source>
</evidence>
<feature type="transmembrane region" description="Helical" evidence="6">
    <location>
        <begin position="164"/>
        <end position="185"/>
    </location>
</feature>
<comment type="subcellular location">
    <subcellularLocation>
        <location evidence="1 6">Cell membrane</location>
        <topology evidence="1 6">Multi-pass membrane protein</topology>
    </subcellularLocation>
</comment>
<proteinExistence type="inferred from homology"/>
<dbReference type="InterPro" id="IPR015414">
    <property type="entry name" value="TMEM64"/>
</dbReference>
<feature type="transmembrane region" description="Helical" evidence="6">
    <location>
        <begin position="7"/>
        <end position="26"/>
    </location>
</feature>
<keyword evidence="4 6" id="KW-1133">Transmembrane helix</keyword>
<name>A0ABT1CSS0_9HYPH</name>
<reference evidence="8 9" key="1">
    <citation type="submission" date="2020-01" db="EMBL/GenBank/DDBJ databases">
        <title>Genomes of bacteria type strains.</title>
        <authorList>
            <person name="Chen J."/>
            <person name="Zhu S."/>
            <person name="Yang J."/>
        </authorList>
    </citation>
    <scope>NUCLEOTIDE SEQUENCE [LARGE SCALE GENOMIC DNA]</scope>
    <source>
        <strain evidence="8 9">DSM 16655</strain>
    </source>
</reference>
<evidence type="ECO:0000313" key="8">
    <source>
        <dbReference type="EMBL" id="MCO6409224.1"/>
    </source>
</evidence>
<organism evidence="8 9">
    <name type="scientific">Hoeflea alexandrii</name>
    <dbReference type="NCBI Taxonomy" id="288436"/>
    <lineage>
        <taxon>Bacteria</taxon>
        <taxon>Pseudomonadati</taxon>
        <taxon>Pseudomonadota</taxon>
        <taxon>Alphaproteobacteria</taxon>
        <taxon>Hyphomicrobiales</taxon>
        <taxon>Rhizobiaceae</taxon>
        <taxon>Hoeflea</taxon>
    </lineage>
</organism>
<evidence type="ECO:0000256" key="2">
    <source>
        <dbReference type="ARBA" id="ARBA00022475"/>
    </source>
</evidence>